<dbReference type="InParanoid" id="T1HC86"/>
<dbReference type="Proteomes" id="UP000015103">
    <property type="component" value="Unassembled WGS sequence"/>
</dbReference>
<evidence type="ECO:0000313" key="1">
    <source>
        <dbReference type="EnsemblMetazoa" id="RPRC001650-PA"/>
    </source>
</evidence>
<dbReference type="EMBL" id="ACPB03009476">
    <property type="status" value="NOT_ANNOTATED_CDS"/>
    <property type="molecule type" value="Genomic_DNA"/>
</dbReference>
<accession>T1HC86</accession>
<dbReference type="EnsemblMetazoa" id="RPRC001650-RA">
    <property type="protein sequence ID" value="RPRC001650-PA"/>
    <property type="gene ID" value="RPRC001650"/>
</dbReference>
<organism evidence="1 2">
    <name type="scientific">Rhodnius prolixus</name>
    <name type="common">Triatomid bug</name>
    <dbReference type="NCBI Taxonomy" id="13249"/>
    <lineage>
        <taxon>Eukaryota</taxon>
        <taxon>Metazoa</taxon>
        <taxon>Ecdysozoa</taxon>
        <taxon>Arthropoda</taxon>
        <taxon>Hexapoda</taxon>
        <taxon>Insecta</taxon>
        <taxon>Pterygota</taxon>
        <taxon>Neoptera</taxon>
        <taxon>Paraneoptera</taxon>
        <taxon>Hemiptera</taxon>
        <taxon>Heteroptera</taxon>
        <taxon>Panheteroptera</taxon>
        <taxon>Cimicomorpha</taxon>
        <taxon>Reduviidae</taxon>
        <taxon>Triatominae</taxon>
        <taxon>Rhodnius</taxon>
    </lineage>
</organism>
<proteinExistence type="predicted"/>
<dbReference type="AlphaFoldDB" id="T1HC86"/>
<evidence type="ECO:0000313" key="2">
    <source>
        <dbReference type="Proteomes" id="UP000015103"/>
    </source>
</evidence>
<dbReference type="HOGENOM" id="CLU_1688915_0_0_1"/>
<dbReference type="VEuPathDB" id="VectorBase:RPRC001650"/>
<keyword evidence="2" id="KW-1185">Reference proteome</keyword>
<reference evidence="1" key="1">
    <citation type="submission" date="2015-05" db="UniProtKB">
        <authorList>
            <consortium name="EnsemblMetazoa"/>
        </authorList>
    </citation>
    <scope>IDENTIFICATION</scope>
</reference>
<protein>
    <submittedName>
        <fullName evidence="1">Uncharacterized protein</fullName>
    </submittedName>
</protein>
<sequence length="156" mass="17603">MENATVRSTVLDPRMNRETSVRTDDDVSGIWCYQCNSAYHEECATIKPNDTTSKYYKSCHPEEKNVTEMFCRKLVQKSSCLECYHCSGKIAADCRDPFPPESNATGLVNCSTLRTRGLNVLNIYNSLLQNVTAFKALGPEPHVCYKLYGPLEQSVF</sequence>
<name>T1HC86_RHOPR</name>